<gene>
    <name evidence="1" type="ORF">GA0061074_11923</name>
</gene>
<accession>A0A1C4C1U3</accession>
<dbReference type="OrthoDB" id="9968718at2"/>
<evidence type="ECO:0008006" key="3">
    <source>
        <dbReference type="Google" id="ProtNLM"/>
    </source>
</evidence>
<organism evidence="1 2">
    <name type="scientific">Weissella bombi</name>
    <dbReference type="NCBI Taxonomy" id="1505725"/>
    <lineage>
        <taxon>Bacteria</taxon>
        <taxon>Bacillati</taxon>
        <taxon>Bacillota</taxon>
        <taxon>Bacilli</taxon>
        <taxon>Lactobacillales</taxon>
        <taxon>Lactobacillaceae</taxon>
        <taxon>Weissella</taxon>
    </lineage>
</organism>
<proteinExistence type="predicted"/>
<protein>
    <recommendedName>
        <fullName evidence="3">HTH cro/C1-type domain-containing protein</fullName>
    </recommendedName>
</protein>
<dbReference type="STRING" id="1505725.GA0061074_11923"/>
<dbReference type="RefSeq" id="WP_092463924.1">
    <property type="nucleotide sequence ID" value="NZ_BJEE01000001.1"/>
</dbReference>
<dbReference type="AlphaFoldDB" id="A0A1C4C1U3"/>
<evidence type="ECO:0000313" key="1">
    <source>
        <dbReference type="EMBL" id="SCC12933.1"/>
    </source>
</evidence>
<name>A0A1C4C1U3_9LACO</name>
<keyword evidence="2" id="KW-1185">Reference proteome</keyword>
<sequence>MVEAKIVDEISTEEAWARIKFPLNDFKNYIKTNRFKRKDLADQIGVSKKYVDDLLDIKAGGPNAVINYQKLMNITGFKGENIYIHK</sequence>
<dbReference type="Proteomes" id="UP000199268">
    <property type="component" value="Unassembled WGS sequence"/>
</dbReference>
<reference evidence="2" key="1">
    <citation type="submission" date="2016-08" db="EMBL/GenBank/DDBJ databases">
        <authorList>
            <person name="Varghese N."/>
            <person name="Submissions Spin"/>
        </authorList>
    </citation>
    <scope>NUCLEOTIDE SEQUENCE [LARGE SCALE GENOMIC DNA]</scope>
    <source>
        <strain evidence="2">R-53094</strain>
    </source>
</reference>
<evidence type="ECO:0000313" key="2">
    <source>
        <dbReference type="Proteomes" id="UP000199268"/>
    </source>
</evidence>
<dbReference type="EMBL" id="FMAO01000019">
    <property type="protein sequence ID" value="SCC12933.1"/>
    <property type="molecule type" value="Genomic_DNA"/>
</dbReference>